<organism evidence="3">
    <name type="scientific">Onchocerca flexuosa</name>
    <dbReference type="NCBI Taxonomy" id="387005"/>
    <lineage>
        <taxon>Eukaryota</taxon>
        <taxon>Metazoa</taxon>
        <taxon>Ecdysozoa</taxon>
        <taxon>Nematoda</taxon>
        <taxon>Chromadorea</taxon>
        <taxon>Rhabditida</taxon>
        <taxon>Spirurina</taxon>
        <taxon>Spiruromorpha</taxon>
        <taxon>Filarioidea</taxon>
        <taxon>Onchocercidae</taxon>
        <taxon>Onchocerca</taxon>
    </lineage>
</organism>
<dbReference type="AlphaFoldDB" id="A0A183HLU9"/>
<evidence type="ECO:0000313" key="3">
    <source>
        <dbReference type="WBParaSite" id="OFLC_0000846001-mRNA-1"/>
    </source>
</evidence>
<reference evidence="3" key="1">
    <citation type="submission" date="2016-06" db="UniProtKB">
        <authorList>
            <consortium name="WormBaseParasite"/>
        </authorList>
    </citation>
    <scope>IDENTIFICATION</scope>
</reference>
<dbReference type="EMBL" id="UZAJ01009582">
    <property type="protein sequence ID" value="VDO55756.1"/>
    <property type="molecule type" value="Genomic_DNA"/>
</dbReference>
<accession>A0A183HLU9</accession>
<dbReference type="WBParaSite" id="OFLC_0000846001-mRNA-1">
    <property type="protein sequence ID" value="OFLC_0000846001-mRNA-1"/>
    <property type="gene ID" value="OFLC_0000846001"/>
</dbReference>
<proteinExistence type="predicted"/>
<sequence length="75" mass="8476">MTGNQVIVTDDNFSSIGKLTGSTNAAPNAKIMLLADQKYRKYARRVNQKDIEERKSGICIVYCLDLSQNPHKHCY</sequence>
<keyword evidence="2" id="KW-1185">Reference proteome</keyword>
<reference evidence="1 2" key="2">
    <citation type="submission" date="2018-11" db="EMBL/GenBank/DDBJ databases">
        <authorList>
            <consortium name="Pathogen Informatics"/>
        </authorList>
    </citation>
    <scope>NUCLEOTIDE SEQUENCE [LARGE SCALE GENOMIC DNA]</scope>
</reference>
<evidence type="ECO:0000313" key="2">
    <source>
        <dbReference type="Proteomes" id="UP000267606"/>
    </source>
</evidence>
<gene>
    <name evidence="1" type="ORF">OFLC_LOCUS8459</name>
</gene>
<protein>
    <submittedName>
        <fullName evidence="3">50S ribosomal protein L23</fullName>
    </submittedName>
</protein>
<evidence type="ECO:0000313" key="1">
    <source>
        <dbReference type="EMBL" id="VDO55756.1"/>
    </source>
</evidence>
<name>A0A183HLU9_9BILA</name>
<dbReference type="Proteomes" id="UP000267606">
    <property type="component" value="Unassembled WGS sequence"/>
</dbReference>